<proteinExistence type="predicted"/>
<reference evidence="3 4" key="1">
    <citation type="submission" date="2024-02" db="EMBL/GenBank/DDBJ databases">
        <authorList>
            <person name="Chen Y."/>
            <person name="Shah S."/>
            <person name="Dougan E. K."/>
            <person name="Thang M."/>
            <person name="Chan C."/>
        </authorList>
    </citation>
    <scope>NUCLEOTIDE SEQUENCE [LARGE SCALE GENOMIC DNA]</scope>
</reference>
<feature type="transmembrane region" description="Helical" evidence="2">
    <location>
        <begin position="187"/>
        <end position="208"/>
    </location>
</feature>
<feature type="transmembrane region" description="Helical" evidence="2">
    <location>
        <begin position="259"/>
        <end position="280"/>
    </location>
</feature>
<evidence type="ECO:0000313" key="3">
    <source>
        <dbReference type="EMBL" id="CAK9102264.1"/>
    </source>
</evidence>
<keyword evidence="2" id="KW-1133">Transmembrane helix</keyword>
<sequence length="392" mass="44445">MSEAAEESTADAAESATHEKGPPETTPDDRRASEVASFEIHEASQPPGHEMNETYDAADWMQPAAARWLSSPSNCFVRCYFKMGPRFWTSANAIVMGTTVLGQDSHPGYKLMNICVIAFELMDYFYHVSVATALRTLKPFWVGRLSGTEAVMLDTWAIGKWLCVGSLLMVGNLFLPAMYAWNQQADHSSTIVLLIAAAMKLAFLPVIVKPHIATTLMMELDVHHLCRWTEHLNVPTLPHYVTLVGLVKTKWRRFLRIHFALELVPPLAYIFAMLLLLFGMRPHPEVLMVVSAAPLSMAYLWLQVLPLARFNQMIVDWQLSTENNDTFRILWQKERDLMFTVWRYRITFRKVRLSIASLAASMLIKQGRTLAMALTHAFDETEPEVSTILLVD</sequence>
<accession>A0ABP0RPQ0</accession>
<feature type="region of interest" description="Disordered" evidence="1">
    <location>
        <begin position="1"/>
        <end position="53"/>
    </location>
</feature>
<feature type="compositionally biased region" description="Basic and acidic residues" evidence="1">
    <location>
        <begin position="16"/>
        <end position="33"/>
    </location>
</feature>
<comment type="caution">
    <text evidence="3">The sequence shown here is derived from an EMBL/GenBank/DDBJ whole genome shotgun (WGS) entry which is preliminary data.</text>
</comment>
<dbReference type="EMBL" id="CAXAMM010041984">
    <property type="protein sequence ID" value="CAK9102264.1"/>
    <property type="molecule type" value="Genomic_DNA"/>
</dbReference>
<evidence type="ECO:0000256" key="2">
    <source>
        <dbReference type="SAM" id="Phobius"/>
    </source>
</evidence>
<feature type="transmembrane region" description="Helical" evidence="2">
    <location>
        <begin position="286"/>
        <end position="308"/>
    </location>
</feature>
<dbReference type="Proteomes" id="UP001642464">
    <property type="component" value="Unassembled WGS sequence"/>
</dbReference>
<name>A0ABP0RPQ0_9DINO</name>
<keyword evidence="2" id="KW-0472">Membrane</keyword>
<protein>
    <submittedName>
        <fullName evidence="3">Uncharacterized protein</fullName>
    </submittedName>
</protein>
<organism evidence="3 4">
    <name type="scientific">Durusdinium trenchii</name>
    <dbReference type="NCBI Taxonomy" id="1381693"/>
    <lineage>
        <taxon>Eukaryota</taxon>
        <taxon>Sar</taxon>
        <taxon>Alveolata</taxon>
        <taxon>Dinophyceae</taxon>
        <taxon>Suessiales</taxon>
        <taxon>Symbiodiniaceae</taxon>
        <taxon>Durusdinium</taxon>
    </lineage>
</organism>
<keyword evidence="4" id="KW-1185">Reference proteome</keyword>
<evidence type="ECO:0000313" key="4">
    <source>
        <dbReference type="Proteomes" id="UP001642464"/>
    </source>
</evidence>
<evidence type="ECO:0000256" key="1">
    <source>
        <dbReference type="SAM" id="MobiDB-lite"/>
    </source>
</evidence>
<feature type="transmembrane region" description="Helical" evidence="2">
    <location>
        <begin position="161"/>
        <end position="181"/>
    </location>
</feature>
<keyword evidence="2" id="KW-0812">Transmembrane</keyword>
<gene>
    <name evidence="3" type="ORF">SCF082_LOCUS47800</name>
</gene>